<dbReference type="GO" id="GO:0046394">
    <property type="term" value="P:carboxylic acid biosynthetic process"/>
    <property type="evidence" value="ECO:0007669"/>
    <property type="project" value="UniProtKB-ARBA"/>
</dbReference>
<name>A0A172TUM8_9BACT</name>
<comment type="pathway">
    <text evidence="2">Amino-acid biosynthesis; L-isoleucine biosynthesis; L-isoleucine from 2-oxobutanoate: step 4/4.</text>
</comment>
<evidence type="ECO:0000256" key="9">
    <source>
        <dbReference type="ARBA" id="ARBA00048798"/>
    </source>
</evidence>
<reference evidence="12" key="1">
    <citation type="submission" date="2015-01" db="EMBL/GenBank/DDBJ databases">
        <title>Flavisolibacter sp./LCS9/ whole genome sequencing.</title>
        <authorList>
            <person name="Kim M.K."/>
            <person name="Srinivasan S."/>
            <person name="Lee J.-J."/>
        </authorList>
    </citation>
    <scope>NUCLEOTIDE SEQUENCE [LARGE SCALE GENOMIC DNA]</scope>
    <source>
        <strain evidence="12">LCS9</strain>
    </source>
</reference>
<dbReference type="FunFam" id="3.20.10.10:FF:000002">
    <property type="entry name" value="D-alanine aminotransferase"/>
    <property type="match status" value="1"/>
</dbReference>
<dbReference type="CDD" id="cd00449">
    <property type="entry name" value="PLPDE_IV"/>
    <property type="match status" value="1"/>
</dbReference>
<gene>
    <name evidence="11" type="ORF">SY85_08230</name>
</gene>
<evidence type="ECO:0000256" key="8">
    <source>
        <dbReference type="ARBA" id="ARBA00048212"/>
    </source>
</evidence>
<organism evidence="11 12">
    <name type="scientific">Flavisolibacter tropicus</name>
    <dbReference type="NCBI Taxonomy" id="1492898"/>
    <lineage>
        <taxon>Bacteria</taxon>
        <taxon>Pseudomonadati</taxon>
        <taxon>Bacteroidota</taxon>
        <taxon>Chitinophagia</taxon>
        <taxon>Chitinophagales</taxon>
        <taxon>Chitinophagaceae</taxon>
        <taxon>Flavisolibacter</taxon>
    </lineage>
</organism>
<dbReference type="AlphaFoldDB" id="A0A172TUM8"/>
<protein>
    <recommendedName>
        <fullName evidence="6">branched-chain-amino-acid transaminase</fullName>
        <ecNumber evidence="6">2.6.1.42</ecNumber>
    </recommendedName>
</protein>
<comment type="catalytic activity">
    <reaction evidence="9">
        <text>L-isoleucine + 2-oxoglutarate = (S)-3-methyl-2-oxopentanoate + L-glutamate</text>
        <dbReference type="Rhea" id="RHEA:24801"/>
        <dbReference type="ChEBI" id="CHEBI:16810"/>
        <dbReference type="ChEBI" id="CHEBI:29985"/>
        <dbReference type="ChEBI" id="CHEBI:35146"/>
        <dbReference type="ChEBI" id="CHEBI:58045"/>
        <dbReference type="EC" id="2.6.1.42"/>
    </reaction>
</comment>
<dbReference type="STRING" id="1492898.SY85_08230"/>
<evidence type="ECO:0000256" key="4">
    <source>
        <dbReference type="ARBA" id="ARBA00005072"/>
    </source>
</evidence>
<evidence type="ECO:0000256" key="6">
    <source>
        <dbReference type="ARBA" id="ARBA00013053"/>
    </source>
</evidence>
<dbReference type="Pfam" id="PF01063">
    <property type="entry name" value="Aminotran_4"/>
    <property type="match status" value="1"/>
</dbReference>
<dbReference type="InterPro" id="IPR036038">
    <property type="entry name" value="Aminotransferase-like"/>
</dbReference>
<dbReference type="InterPro" id="IPR001544">
    <property type="entry name" value="Aminotrans_IV"/>
</dbReference>
<comment type="cofactor">
    <cofactor evidence="1">
        <name>pyridoxal 5'-phosphate</name>
        <dbReference type="ChEBI" id="CHEBI:597326"/>
    </cofactor>
</comment>
<comment type="pathway">
    <text evidence="3">Amino-acid biosynthesis; L-valine biosynthesis; L-valine from pyruvate: step 4/4.</text>
</comment>
<comment type="catalytic activity">
    <reaction evidence="10">
        <text>L-leucine + 2-oxoglutarate = 4-methyl-2-oxopentanoate + L-glutamate</text>
        <dbReference type="Rhea" id="RHEA:18321"/>
        <dbReference type="ChEBI" id="CHEBI:16810"/>
        <dbReference type="ChEBI" id="CHEBI:17865"/>
        <dbReference type="ChEBI" id="CHEBI:29985"/>
        <dbReference type="ChEBI" id="CHEBI:57427"/>
        <dbReference type="EC" id="2.6.1.42"/>
    </reaction>
</comment>
<keyword evidence="12" id="KW-1185">Reference proteome</keyword>
<dbReference type="Gene3D" id="3.30.470.10">
    <property type="match status" value="1"/>
</dbReference>
<comment type="pathway">
    <text evidence="4">Amino-acid biosynthesis; L-leucine biosynthesis; L-leucine from 3-methyl-2-oxobutanoate: step 4/4.</text>
</comment>
<sequence length="280" mass="32308">MPGIFYFVLMPFVCHNGVFFPDNQPVLFVSNRSYKWGEGIFETMKVYRGRLLLKTFHFDRLLTSIKLLQIHQSFTPNELEQSILALCTENGCIDLARVRLAVYRDEENTTGYTIEAIPMDQRVMQWNEKGLVIDTYPYARKACDVWANLKTANYLPYVMAGRYAEEKGLQESLVLNTYNHISDASKANVFIIKDGELFTPALDQGCINGVMRRFLLQELKEKGWKVGQGELPENMLLKADECFLTNAIQGIRWVGKYRDKVFDSQCTKQIFDTVLAPHWC</sequence>
<dbReference type="PANTHER" id="PTHR42743">
    <property type="entry name" value="AMINO-ACID AMINOTRANSFERASE"/>
    <property type="match status" value="1"/>
</dbReference>
<dbReference type="GO" id="GO:0004084">
    <property type="term" value="F:branched-chain-amino-acid transaminase activity"/>
    <property type="evidence" value="ECO:0007669"/>
    <property type="project" value="UniProtKB-EC"/>
</dbReference>
<comment type="similarity">
    <text evidence="5">Belongs to the class-IV pyridoxal-phosphate-dependent aminotransferase family.</text>
</comment>
<dbReference type="Gene3D" id="3.20.10.10">
    <property type="entry name" value="D-amino Acid Aminotransferase, subunit A, domain 2"/>
    <property type="match status" value="1"/>
</dbReference>
<evidence type="ECO:0000256" key="3">
    <source>
        <dbReference type="ARBA" id="ARBA00004931"/>
    </source>
</evidence>
<comment type="catalytic activity">
    <reaction evidence="8">
        <text>L-valine + 2-oxoglutarate = 3-methyl-2-oxobutanoate + L-glutamate</text>
        <dbReference type="Rhea" id="RHEA:24813"/>
        <dbReference type="ChEBI" id="CHEBI:11851"/>
        <dbReference type="ChEBI" id="CHEBI:16810"/>
        <dbReference type="ChEBI" id="CHEBI:29985"/>
        <dbReference type="ChEBI" id="CHEBI:57762"/>
        <dbReference type="EC" id="2.6.1.42"/>
    </reaction>
</comment>
<dbReference type="GO" id="GO:0008652">
    <property type="term" value="P:amino acid biosynthetic process"/>
    <property type="evidence" value="ECO:0007669"/>
    <property type="project" value="UniProtKB-ARBA"/>
</dbReference>
<evidence type="ECO:0000256" key="5">
    <source>
        <dbReference type="ARBA" id="ARBA00009320"/>
    </source>
</evidence>
<evidence type="ECO:0000313" key="11">
    <source>
        <dbReference type="EMBL" id="ANE50483.1"/>
    </source>
</evidence>
<dbReference type="EC" id="2.6.1.42" evidence="6"/>
<dbReference type="KEGG" id="fla:SY85_08230"/>
<dbReference type="PANTHER" id="PTHR42743:SF11">
    <property type="entry name" value="AMINODEOXYCHORISMATE LYASE"/>
    <property type="match status" value="1"/>
</dbReference>
<reference evidence="11 12" key="2">
    <citation type="journal article" date="2016" name="Int. J. Syst. Evol. Microbiol.">
        <title>Flavisolibacter tropicus sp. nov., isolated from tropical soil.</title>
        <authorList>
            <person name="Lee J.J."/>
            <person name="Kang M.S."/>
            <person name="Kim G.S."/>
            <person name="Lee C.S."/>
            <person name="Lim S."/>
            <person name="Lee J."/>
            <person name="Roh S.H."/>
            <person name="Kang H."/>
            <person name="Ha J.M."/>
            <person name="Bae S."/>
            <person name="Jung H.Y."/>
            <person name="Kim M.K."/>
        </authorList>
    </citation>
    <scope>NUCLEOTIDE SEQUENCE [LARGE SCALE GENOMIC DNA]</scope>
    <source>
        <strain evidence="11 12">LCS9</strain>
    </source>
</reference>
<dbReference type="InterPro" id="IPR043131">
    <property type="entry name" value="BCAT-like_N"/>
</dbReference>
<dbReference type="EMBL" id="CP011390">
    <property type="protein sequence ID" value="ANE50483.1"/>
    <property type="molecule type" value="Genomic_DNA"/>
</dbReference>
<dbReference type="InterPro" id="IPR050571">
    <property type="entry name" value="Class-IV_PLP-Dep_Aminotrnsfr"/>
</dbReference>
<evidence type="ECO:0000256" key="10">
    <source>
        <dbReference type="ARBA" id="ARBA00049229"/>
    </source>
</evidence>
<dbReference type="Proteomes" id="UP000077177">
    <property type="component" value="Chromosome"/>
</dbReference>
<evidence type="ECO:0000313" key="12">
    <source>
        <dbReference type="Proteomes" id="UP000077177"/>
    </source>
</evidence>
<dbReference type="SUPFAM" id="SSF56752">
    <property type="entry name" value="D-aminoacid aminotransferase-like PLP-dependent enzymes"/>
    <property type="match status" value="1"/>
</dbReference>
<proteinExistence type="inferred from homology"/>
<evidence type="ECO:0000256" key="7">
    <source>
        <dbReference type="ARBA" id="ARBA00022898"/>
    </source>
</evidence>
<evidence type="ECO:0000256" key="2">
    <source>
        <dbReference type="ARBA" id="ARBA00004824"/>
    </source>
</evidence>
<evidence type="ECO:0000256" key="1">
    <source>
        <dbReference type="ARBA" id="ARBA00001933"/>
    </source>
</evidence>
<accession>A0A172TUM8</accession>
<dbReference type="InterPro" id="IPR043132">
    <property type="entry name" value="BCAT-like_C"/>
</dbReference>
<keyword evidence="7" id="KW-0663">Pyridoxal phosphate</keyword>